<protein>
    <submittedName>
        <fullName evidence="1">Uncharacterized protein</fullName>
    </submittedName>
</protein>
<comment type="caution">
    <text evidence="1">The sequence shown here is derived from an EMBL/GenBank/DDBJ whole genome shotgun (WGS) entry which is preliminary data.</text>
</comment>
<evidence type="ECO:0000313" key="1">
    <source>
        <dbReference type="EMBL" id="MCM2391759.1"/>
    </source>
</evidence>
<name>A0ABT0UT34_9ACTN</name>
<dbReference type="EMBL" id="JAMQAW010000032">
    <property type="protein sequence ID" value="MCM2391759.1"/>
    <property type="molecule type" value="Genomic_DNA"/>
</dbReference>
<proteinExistence type="predicted"/>
<dbReference type="Proteomes" id="UP001431429">
    <property type="component" value="Unassembled WGS sequence"/>
</dbReference>
<keyword evidence="2" id="KW-1185">Reference proteome</keyword>
<sequence>MASDFRETTLRVTGAERVIRTERKGTVKHLEAAHTKAVKAALLEMRKAAAPALRDRPMLMDRGGNWVDWGKQADRWERGTFPSRVGVDVWTVRRPFPKVRFTEEVPADLIKIGPTEYATMEAAASMGVGEIAEEVLPGLFLRRFGIDEWALAMPSTADDYRPDGYHVGTLFAVRKRARQVAVEELSIFDWTRTADEMRADELLVATVQVIRWREQVARKPSDILARDALREAREALEALSSNTPAVAA</sequence>
<evidence type="ECO:0000313" key="2">
    <source>
        <dbReference type="Proteomes" id="UP001431429"/>
    </source>
</evidence>
<reference evidence="1" key="1">
    <citation type="submission" date="2022-06" db="EMBL/GenBank/DDBJ databases">
        <title>Genome public.</title>
        <authorList>
            <person name="Sun Q."/>
        </authorList>
    </citation>
    <scope>NUCLEOTIDE SEQUENCE</scope>
    <source>
        <strain evidence="1">CWNU-1</strain>
    </source>
</reference>
<dbReference type="RefSeq" id="WP_250922085.1">
    <property type="nucleotide sequence ID" value="NZ_JAMQAW010000032.1"/>
</dbReference>
<accession>A0ABT0UT34</accession>
<organism evidence="1 2">
    <name type="scientific">Streptomyces albipurpureus</name>
    <dbReference type="NCBI Taxonomy" id="2897419"/>
    <lineage>
        <taxon>Bacteria</taxon>
        <taxon>Bacillati</taxon>
        <taxon>Actinomycetota</taxon>
        <taxon>Actinomycetes</taxon>
        <taxon>Kitasatosporales</taxon>
        <taxon>Streptomycetaceae</taxon>
        <taxon>Streptomyces</taxon>
    </lineage>
</organism>
<gene>
    <name evidence="1" type="ORF">NBG84_26320</name>
</gene>